<reference evidence="1" key="1">
    <citation type="submission" date="2022-08" db="EMBL/GenBank/DDBJ databases">
        <authorList>
            <person name="Gutierrez-Valencia J."/>
        </authorList>
    </citation>
    <scope>NUCLEOTIDE SEQUENCE</scope>
</reference>
<name>A0AAV0NNA0_9ROSI</name>
<proteinExistence type="predicted"/>
<dbReference type="EMBL" id="CAMGYJ010000008">
    <property type="protein sequence ID" value="CAI0460090.1"/>
    <property type="molecule type" value="Genomic_DNA"/>
</dbReference>
<evidence type="ECO:0000313" key="2">
    <source>
        <dbReference type="Proteomes" id="UP001154282"/>
    </source>
</evidence>
<accession>A0AAV0NNA0</accession>
<evidence type="ECO:0000313" key="1">
    <source>
        <dbReference type="EMBL" id="CAI0460090.1"/>
    </source>
</evidence>
<keyword evidence="2" id="KW-1185">Reference proteome</keyword>
<comment type="caution">
    <text evidence="1">The sequence shown here is derived from an EMBL/GenBank/DDBJ whole genome shotgun (WGS) entry which is preliminary data.</text>
</comment>
<feature type="non-terminal residue" evidence="1">
    <location>
        <position position="119"/>
    </location>
</feature>
<organism evidence="1 2">
    <name type="scientific">Linum tenue</name>
    <dbReference type="NCBI Taxonomy" id="586396"/>
    <lineage>
        <taxon>Eukaryota</taxon>
        <taxon>Viridiplantae</taxon>
        <taxon>Streptophyta</taxon>
        <taxon>Embryophyta</taxon>
        <taxon>Tracheophyta</taxon>
        <taxon>Spermatophyta</taxon>
        <taxon>Magnoliopsida</taxon>
        <taxon>eudicotyledons</taxon>
        <taxon>Gunneridae</taxon>
        <taxon>Pentapetalae</taxon>
        <taxon>rosids</taxon>
        <taxon>fabids</taxon>
        <taxon>Malpighiales</taxon>
        <taxon>Linaceae</taxon>
        <taxon>Linum</taxon>
    </lineage>
</organism>
<dbReference type="AlphaFoldDB" id="A0AAV0NNA0"/>
<protein>
    <submittedName>
        <fullName evidence="1">Uncharacterized protein</fullName>
    </submittedName>
</protein>
<dbReference type="Proteomes" id="UP001154282">
    <property type="component" value="Unassembled WGS sequence"/>
</dbReference>
<sequence>MKARLVISSSEATAFHARETQLALARSATESLSRMRRRVSRQERAEKLEFIGEIVEQLAPVPAEVVSAAEEELRCWVRVGSGSSSSPPQQPIDFVFLSSELKMEEVESGSPHFIIWQLC</sequence>
<gene>
    <name evidence="1" type="ORF">LITE_LOCUS34323</name>
</gene>